<sequence length="70" mass="7548">MSPVLVDACVSLLAGGTPAHEELMGPLQLAVLQPQRRLFTLVSQEAIVVTVTPYQGSARRRNITLGDFLT</sequence>
<dbReference type="OrthoDB" id="10257153at2759"/>
<gene>
    <name evidence="1" type="ORF">NHX12_020177</name>
</gene>
<proteinExistence type="predicted"/>
<keyword evidence="2" id="KW-1185">Reference proteome</keyword>
<name>A0A9Q0D472_9TELE</name>
<evidence type="ECO:0000313" key="1">
    <source>
        <dbReference type="EMBL" id="KAJ3580801.1"/>
    </source>
</evidence>
<dbReference type="EMBL" id="JANIIK010005758">
    <property type="protein sequence ID" value="KAJ3580801.1"/>
    <property type="molecule type" value="Genomic_DNA"/>
</dbReference>
<reference evidence="1" key="1">
    <citation type="submission" date="2022-07" db="EMBL/GenBank/DDBJ databases">
        <title>Chromosome-level genome of Muraenolepis orangiensis.</title>
        <authorList>
            <person name="Kim J."/>
        </authorList>
    </citation>
    <scope>NUCLEOTIDE SEQUENCE</scope>
    <source>
        <strain evidence="1">KU_S4_2022</strain>
        <tissue evidence="1">Muscle</tissue>
    </source>
</reference>
<dbReference type="Proteomes" id="UP001148018">
    <property type="component" value="Unassembled WGS sequence"/>
</dbReference>
<organism evidence="1 2">
    <name type="scientific">Muraenolepis orangiensis</name>
    <name type="common">Patagonian moray cod</name>
    <dbReference type="NCBI Taxonomy" id="630683"/>
    <lineage>
        <taxon>Eukaryota</taxon>
        <taxon>Metazoa</taxon>
        <taxon>Chordata</taxon>
        <taxon>Craniata</taxon>
        <taxon>Vertebrata</taxon>
        <taxon>Euteleostomi</taxon>
        <taxon>Actinopterygii</taxon>
        <taxon>Neopterygii</taxon>
        <taxon>Teleostei</taxon>
        <taxon>Neoteleostei</taxon>
        <taxon>Acanthomorphata</taxon>
        <taxon>Zeiogadaria</taxon>
        <taxon>Gadariae</taxon>
        <taxon>Gadiformes</taxon>
        <taxon>Muraenolepidoidei</taxon>
        <taxon>Muraenolepididae</taxon>
        <taxon>Muraenolepis</taxon>
    </lineage>
</organism>
<evidence type="ECO:0000313" key="2">
    <source>
        <dbReference type="Proteomes" id="UP001148018"/>
    </source>
</evidence>
<dbReference type="AlphaFoldDB" id="A0A9Q0D472"/>
<comment type="caution">
    <text evidence="1">The sequence shown here is derived from an EMBL/GenBank/DDBJ whole genome shotgun (WGS) entry which is preliminary data.</text>
</comment>
<protein>
    <submittedName>
        <fullName evidence="1">Uncharacterized protein</fullName>
    </submittedName>
</protein>
<accession>A0A9Q0D472</accession>